<feature type="compositionally biased region" description="Basic and acidic residues" evidence="1">
    <location>
        <begin position="15"/>
        <end position="24"/>
    </location>
</feature>
<dbReference type="PROSITE" id="PS51294">
    <property type="entry name" value="HTH_MYB"/>
    <property type="match status" value="1"/>
</dbReference>
<proteinExistence type="predicted"/>
<name>A0A673FZ63_9TELE</name>
<evidence type="ECO:0000259" key="2">
    <source>
        <dbReference type="PROSITE" id="PS51294"/>
    </source>
</evidence>
<dbReference type="InterPro" id="IPR017930">
    <property type="entry name" value="Myb_dom"/>
</dbReference>
<dbReference type="Ensembl" id="ENSSRHT00000006798.1">
    <property type="protein sequence ID" value="ENSSRHP00000006571.1"/>
    <property type="gene ID" value="ENSSRHG00000003985.1"/>
</dbReference>
<evidence type="ECO:0000313" key="3">
    <source>
        <dbReference type="Ensembl" id="ENSSRHP00000006571.1"/>
    </source>
</evidence>
<dbReference type="InterPro" id="IPR009057">
    <property type="entry name" value="Homeodomain-like_sf"/>
</dbReference>
<sequence length="81" mass="9820">VAQRPGEHYDDDVEIYDHDYDGPHAKTGKRHLGKTRWTREENRTDVQCQHRWQKVLNPELIKGPWTKEEDQRVRHLQFDTK</sequence>
<dbReference type="Proteomes" id="UP000472270">
    <property type="component" value="Unassembled WGS sequence"/>
</dbReference>
<evidence type="ECO:0000313" key="4">
    <source>
        <dbReference type="Proteomes" id="UP000472270"/>
    </source>
</evidence>
<dbReference type="SUPFAM" id="SSF46689">
    <property type="entry name" value="Homeodomain-like"/>
    <property type="match status" value="1"/>
</dbReference>
<feature type="domain" description="HTH myb-type" evidence="2">
    <location>
        <begin position="42"/>
        <end position="60"/>
    </location>
</feature>
<reference evidence="3" key="1">
    <citation type="submission" date="2025-08" db="UniProtKB">
        <authorList>
            <consortium name="Ensembl"/>
        </authorList>
    </citation>
    <scope>IDENTIFICATION</scope>
</reference>
<keyword evidence="4" id="KW-1185">Reference proteome</keyword>
<reference evidence="3" key="2">
    <citation type="submission" date="2025-09" db="UniProtKB">
        <authorList>
            <consortium name="Ensembl"/>
        </authorList>
    </citation>
    <scope>IDENTIFICATION</scope>
</reference>
<dbReference type="AlphaFoldDB" id="A0A673FZ63"/>
<evidence type="ECO:0000256" key="1">
    <source>
        <dbReference type="SAM" id="MobiDB-lite"/>
    </source>
</evidence>
<dbReference type="Pfam" id="PF13921">
    <property type="entry name" value="Myb_DNA-bind_6"/>
    <property type="match status" value="1"/>
</dbReference>
<organism evidence="3 4">
    <name type="scientific">Sinocyclocheilus rhinocerous</name>
    <dbReference type="NCBI Taxonomy" id="307959"/>
    <lineage>
        <taxon>Eukaryota</taxon>
        <taxon>Metazoa</taxon>
        <taxon>Chordata</taxon>
        <taxon>Craniata</taxon>
        <taxon>Vertebrata</taxon>
        <taxon>Euteleostomi</taxon>
        <taxon>Actinopterygii</taxon>
        <taxon>Neopterygii</taxon>
        <taxon>Teleostei</taxon>
        <taxon>Ostariophysi</taxon>
        <taxon>Cypriniformes</taxon>
        <taxon>Cyprinidae</taxon>
        <taxon>Cyprininae</taxon>
        <taxon>Sinocyclocheilus</taxon>
    </lineage>
</organism>
<feature type="region of interest" description="Disordered" evidence="1">
    <location>
        <begin position="1"/>
        <end position="29"/>
    </location>
</feature>
<protein>
    <submittedName>
        <fullName evidence="3">V-myb avian myeloblastosis viral oncogene homolog</fullName>
    </submittedName>
</protein>
<accession>A0A673FZ63</accession>